<dbReference type="PANTHER" id="PTHR22881">
    <property type="entry name" value="BROMODOMAIN CONTAINING PROTEIN"/>
    <property type="match status" value="1"/>
</dbReference>
<evidence type="ECO:0000256" key="2">
    <source>
        <dbReference type="PROSITE-ProRule" id="PRU00035"/>
    </source>
</evidence>
<reference evidence="6 7" key="1">
    <citation type="submission" date="2024-08" db="EMBL/GenBank/DDBJ databases">
        <title>Insights into the chromosomal genome structure of Flemingia macrophylla.</title>
        <authorList>
            <person name="Ding Y."/>
            <person name="Zhao Y."/>
            <person name="Bi W."/>
            <person name="Wu M."/>
            <person name="Zhao G."/>
            <person name="Gong Y."/>
            <person name="Li W."/>
            <person name="Zhang P."/>
        </authorList>
    </citation>
    <scope>NUCLEOTIDE SEQUENCE [LARGE SCALE GENOMIC DNA]</scope>
    <source>
        <strain evidence="6">DYQJB</strain>
        <tissue evidence="6">Leaf</tissue>
    </source>
</reference>
<feature type="region of interest" description="Disordered" evidence="4">
    <location>
        <begin position="145"/>
        <end position="191"/>
    </location>
</feature>
<feature type="domain" description="Bromo" evidence="5">
    <location>
        <begin position="68"/>
        <end position="119"/>
    </location>
</feature>
<protein>
    <recommendedName>
        <fullName evidence="5">Bromo domain-containing protein</fullName>
    </recommendedName>
</protein>
<evidence type="ECO:0000313" key="6">
    <source>
        <dbReference type="EMBL" id="KAL2333102.1"/>
    </source>
</evidence>
<dbReference type="Pfam" id="PF00439">
    <property type="entry name" value="Bromodomain"/>
    <property type="match status" value="1"/>
</dbReference>
<proteinExistence type="predicted"/>
<dbReference type="AlphaFoldDB" id="A0ABD1MBC9"/>
<name>A0ABD1MBC9_9FABA</name>
<dbReference type="SUPFAM" id="SSF47370">
    <property type="entry name" value="Bromodomain"/>
    <property type="match status" value="1"/>
</dbReference>
<keyword evidence="7" id="KW-1185">Reference proteome</keyword>
<accession>A0ABD1MBC9</accession>
<dbReference type="EMBL" id="JBGMDY010000005">
    <property type="protein sequence ID" value="KAL2333102.1"/>
    <property type="molecule type" value="Genomic_DNA"/>
</dbReference>
<evidence type="ECO:0000313" key="7">
    <source>
        <dbReference type="Proteomes" id="UP001603857"/>
    </source>
</evidence>
<feature type="region of interest" description="Disordered" evidence="4">
    <location>
        <begin position="47"/>
        <end position="67"/>
    </location>
</feature>
<dbReference type="PROSITE" id="PS50014">
    <property type="entry name" value="BROMODOMAIN_2"/>
    <property type="match status" value="1"/>
</dbReference>
<dbReference type="CDD" id="cd04369">
    <property type="entry name" value="Bromodomain"/>
    <property type="match status" value="1"/>
</dbReference>
<feature type="compositionally biased region" description="Polar residues" evidence="4">
    <location>
        <begin position="156"/>
        <end position="180"/>
    </location>
</feature>
<gene>
    <name evidence="6" type="ORF">Fmac_014315</name>
</gene>
<dbReference type="Gene3D" id="1.20.920.10">
    <property type="entry name" value="Bromodomain-like"/>
    <property type="match status" value="1"/>
</dbReference>
<dbReference type="InterPro" id="IPR036427">
    <property type="entry name" value="Bromodomain-like_sf"/>
</dbReference>
<evidence type="ECO:0000259" key="5">
    <source>
        <dbReference type="PROSITE" id="PS50014"/>
    </source>
</evidence>
<sequence>MRFEEETKFIERRRSSRIVALEEKRLQERERKLAEVLERKKNDIRNKGKGKATMEVCDDNQDEESLTKKKQKSKELYQLISSIKVEHYYDIIKQPMDFGTMRAKLHEGMYTNFDEFKAEDISRHAKWIFEALSADSEQIEVEFALNKKHSSGRPHNGQQRTSRRASSTPAGRKNSSSTMVPETEKRDMYWPPSKPLVSDVLDASKPIIQVSFVDLPNNHTTLTTNNSWEECVYIE</sequence>
<feature type="coiled-coil region" evidence="3">
    <location>
        <begin position="19"/>
        <end position="47"/>
    </location>
</feature>
<evidence type="ECO:0000256" key="4">
    <source>
        <dbReference type="SAM" id="MobiDB-lite"/>
    </source>
</evidence>
<evidence type="ECO:0000256" key="3">
    <source>
        <dbReference type="SAM" id="Coils"/>
    </source>
</evidence>
<evidence type="ECO:0000256" key="1">
    <source>
        <dbReference type="ARBA" id="ARBA00023117"/>
    </source>
</evidence>
<dbReference type="InterPro" id="IPR001487">
    <property type="entry name" value="Bromodomain"/>
</dbReference>
<organism evidence="6 7">
    <name type="scientific">Flemingia macrophylla</name>
    <dbReference type="NCBI Taxonomy" id="520843"/>
    <lineage>
        <taxon>Eukaryota</taxon>
        <taxon>Viridiplantae</taxon>
        <taxon>Streptophyta</taxon>
        <taxon>Embryophyta</taxon>
        <taxon>Tracheophyta</taxon>
        <taxon>Spermatophyta</taxon>
        <taxon>Magnoliopsida</taxon>
        <taxon>eudicotyledons</taxon>
        <taxon>Gunneridae</taxon>
        <taxon>Pentapetalae</taxon>
        <taxon>rosids</taxon>
        <taxon>fabids</taxon>
        <taxon>Fabales</taxon>
        <taxon>Fabaceae</taxon>
        <taxon>Papilionoideae</taxon>
        <taxon>50 kb inversion clade</taxon>
        <taxon>NPAAA clade</taxon>
        <taxon>indigoferoid/millettioid clade</taxon>
        <taxon>Phaseoleae</taxon>
        <taxon>Flemingia</taxon>
    </lineage>
</organism>
<comment type="caution">
    <text evidence="6">The sequence shown here is derived from an EMBL/GenBank/DDBJ whole genome shotgun (WGS) entry which is preliminary data.</text>
</comment>
<dbReference type="PANTHER" id="PTHR22881:SF26">
    <property type="entry name" value="BROMODOMAIN CONTAINING PROTEIN, EXPRESSED"/>
    <property type="match status" value="1"/>
</dbReference>
<keyword evidence="3" id="KW-0175">Coiled coil</keyword>
<dbReference type="Proteomes" id="UP001603857">
    <property type="component" value="Unassembled WGS sequence"/>
</dbReference>
<keyword evidence="1 2" id="KW-0103">Bromodomain</keyword>
<dbReference type="InterPro" id="IPR051831">
    <property type="entry name" value="Bromodomain_contain_prot"/>
</dbReference>